<proteinExistence type="predicted"/>
<evidence type="ECO:0000313" key="7">
    <source>
        <dbReference type="EMBL" id="GAI23899.1"/>
    </source>
</evidence>
<sequence>MIGKGITGILANSNALVADAIHSMTDVIAFFINYRACKDCEIYGRIDRKRTSEKISQRIIETEIRATYYMGFLLFTVGMAICFHNFMILVLDKVEKPDSISVVVAFVALAVYAGYNC</sequence>
<dbReference type="Pfam" id="PF01545">
    <property type="entry name" value="Cation_efflux"/>
    <property type="match status" value="1"/>
</dbReference>
<gene>
    <name evidence="7" type="ORF">S06H3_29790</name>
</gene>
<evidence type="ECO:0000256" key="1">
    <source>
        <dbReference type="ARBA" id="ARBA00004141"/>
    </source>
</evidence>
<dbReference type="SUPFAM" id="SSF161111">
    <property type="entry name" value="Cation efflux protein transmembrane domain-like"/>
    <property type="match status" value="1"/>
</dbReference>
<evidence type="ECO:0000256" key="3">
    <source>
        <dbReference type="ARBA" id="ARBA00022989"/>
    </source>
</evidence>
<protein>
    <recommendedName>
        <fullName evidence="6">Cation efflux protein transmembrane domain-containing protein</fullName>
    </recommendedName>
</protein>
<evidence type="ECO:0000259" key="6">
    <source>
        <dbReference type="Pfam" id="PF01545"/>
    </source>
</evidence>
<reference evidence="7" key="1">
    <citation type="journal article" date="2014" name="Front. Microbiol.">
        <title>High frequency of phylogenetically diverse reductive dehalogenase-homologous genes in deep subseafloor sedimentary metagenomes.</title>
        <authorList>
            <person name="Kawai M."/>
            <person name="Futagami T."/>
            <person name="Toyoda A."/>
            <person name="Takaki Y."/>
            <person name="Nishi S."/>
            <person name="Hori S."/>
            <person name="Arai W."/>
            <person name="Tsubouchi T."/>
            <person name="Morono Y."/>
            <person name="Uchiyama I."/>
            <person name="Ito T."/>
            <person name="Fujiyama A."/>
            <person name="Inagaki F."/>
            <person name="Takami H."/>
        </authorList>
    </citation>
    <scope>NUCLEOTIDE SEQUENCE</scope>
    <source>
        <strain evidence="7">Expedition CK06-06</strain>
    </source>
</reference>
<dbReference type="GO" id="GO:0008324">
    <property type="term" value="F:monoatomic cation transmembrane transporter activity"/>
    <property type="evidence" value="ECO:0007669"/>
    <property type="project" value="InterPro"/>
</dbReference>
<keyword evidence="3 5" id="KW-1133">Transmembrane helix</keyword>
<comment type="caution">
    <text evidence="7">The sequence shown here is derived from an EMBL/GenBank/DDBJ whole genome shotgun (WGS) entry which is preliminary data.</text>
</comment>
<feature type="domain" description="Cation efflux protein transmembrane" evidence="6">
    <location>
        <begin position="1"/>
        <end position="111"/>
    </location>
</feature>
<evidence type="ECO:0000256" key="5">
    <source>
        <dbReference type="SAM" id="Phobius"/>
    </source>
</evidence>
<dbReference type="GO" id="GO:0016020">
    <property type="term" value="C:membrane"/>
    <property type="evidence" value="ECO:0007669"/>
    <property type="project" value="UniProtKB-SubCell"/>
</dbReference>
<dbReference type="AlphaFoldDB" id="X1NZ10"/>
<keyword evidence="2 5" id="KW-0812">Transmembrane</keyword>
<accession>X1NZ10</accession>
<name>X1NZ10_9ZZZZ</name>
<feature type="transmembrane region" description="Helical" evidence="5">
    <location>
        <begin position="99"/>
        <end position="115"/>
    </location>
</feature>
<keyword evidence="4 5" id="KW-0472">Membrane</keyword>
<dbReference type="Gene3D" id="1.20.1510.10">
    <property type="entry name" value="Cation efflux protein transmembrane domain"/>
    <property type="match status" value="1"/>
</dbReference>
<comment type="subcellular location">
    <subcellularLocation>
        <location evidence="1">Membrane</location>
        <topology evidence="1">Multi-pass membrane protein</topology>
    </subcellularLocation>
</comment>
<feature type="transmembrane region" description="Helical" evidence="5">
    <location>
        <begin position="66"/>
        <end position="87"/>
    </location>
</feature>
<dbReference type="InterPro" id="IPR027469">
    <property type="entry name" value="Cation_efflux_TMD_sf"/>
</dbReference>
<dbReference type="InterPro" id="IPR058533">
    <property type="entry name" value="Cation_efflux_TM"/>
</dbReference>
<organism evidence="7">
    <name type="scientific">marine sediment metagenome</name>
    <dbReference type="NCBI Taxonomy" id="412755"/>
    <lineage>
        <taxon>unclassified sequences</taxon>
        <taxon>metagenomes</taxon>
        <taxon>ecological metagenomes</taxon>
    </lineage>
</organism>
<evidence type="ECO:0000256" key="4">
    <source>
        <dbReference type="ARBA" id="ARBA00023136"/>
    </source>
</evidence>
<evidence type="ECO:0000256" key="2">
    <source>
        <dbReference type="ARBA" id="ARBA00022692"/>
    </source>
</evidence>
<dbReference type="EMBL" id="BARV01017485">
    <property type="protein sequence ID" value="GAI23899.1"/>
    <property type="molecule type" value="Genomic_DNA"/>
</dbReference>